<sequence length="389" mass="42707">MDFSLTEDQQSIRDAVLDFCTTRFPDEYWRDLDERAVFPHDFHKAMADAGWLGVAMPEDVGGAGLGITEAAIMMQAVAESGGGMTAASSIHGPVFSMQPVALFGTEEQSKRMIPSVLTGEHRICFAVTEPDAGLDTTRLRTRAERREGGYLVNGEKIWISVAQVADKMMLLARTTPLEEVTKKTEGLSLFFTDLDRASIDVRAIKKMGRHAVDSNLLFLTDVWIPEEDRIGAEGEGFKIILHGLNPERILLAAEAIGLGRAALKRAARYARERVVFDRPIGMNQGIQHPLAKCWAQLEAANLMVLKAATLFDDGADCGVEANAGKYLAAEAGFEACHTAMLTLGGMGYAREYDVERYLREVMIPRTAPVSPHMILNFLAEKVLGLPKSY</sequence>
<evidence type="ECO:0000313" key="10">
    <source>
        <dbReference type="Proteomes" id="UP000272400"/>
    </source>
</evidence>
<dbReference type="PIRSF" id="PIRSF016578">
    <property type="entry name" value="HsaA"/>
    <property type="match status" value="1"/>
</dbReference>
<dbReference type="InterPro" id="IPR046373">
    <property type="entry name" value="Acyl-CoA_Oxase/DH_mid-dom_sf"/>
</dbReference>
<name>A0A3N1CV67_9ACTN</name>
<protein>
    <submittedName>
        <fullName evidence="9">Acyl-CoA dehydrogenase</fullName>
    </submittedName>
</protein>
<dbReference type="Proteomes" id="UP000272400">
    <property type="component" value="Unassembled WGS sequence"/>
</dbReference>
<evidence type="ECO:0000259" key="6">
    <source>
        <dbReference type="Pfam" id="PF00441"/>
    </source>
</evidence>
<dbReference type="GO" id="GO:0003995">
    <property type="term" value="F:acyl-CoA dehydrogenase activity"/>
    <property type="evidence" value="ECO:0007669"/>
    <property type="project" value="TreeGrafter"/>
</dbReference>
<dbReference type="Gene3D" id="1.10.540.10">
    <property type="entry name" value="Acyl-CoA dehydrogenase/oxidase, N-terminal domain"/>
    <property type="match status" value="1"/>
</dbReference>
<dbReference type="AlphaFoldDB" id="A0A3N1CV67"/>
<dbReference type="InterPro" id="IPR037069">
    <property type="entry name" value="AcylCoA_DH/ox_N_sf"/>
</dbReference>
<reference evidence="9 10" key="1">
    <citation type="submission" date="2018-11" db="EMBL/GenBank/DDBJ databases">
        <title>Sequencing the genomes of 1000 actinobacteria strains.</title>
        <authorList>
            <person name="Klenk H.-P."/>
        </authorList>
    </citation>
    <scope>NUCLEOTIDE SEQUENCE [LARGE SCALE GENOMIC DNA]</scope>
    <source>
        <strain evidence="9 10">DSM 44254</strain>
    </source>
</reference>
<evidence type="ECO:0000259" key="8">
    <source>
        <dbReference type="Pfam" id="PF02771"/>
    </source>
</evidence>
<gene>
    <name evidence="9" type="ORF">EDD29_2739</name>
</gene>
<comment type="similarity">
    <text evidence="2 5">Belongs to the acyl-CoA dehydrogenase family.</text>
</comment>
<evidence type="ECO:0000259" key="7">
    <source>
        <dbReference type="Pfam" id="PF02770"/>
    </source>
</evidence>
<evidence type="ECO:0000256" key="5">
    <source>
        <dbReference type="RuleBase" id="RU362125"/>
    </source>
</evidence>
<evidence type="ECO:0000256" key="4">
    <source>
        <dbReference type="ARBA" id="ARBA00022827"/>
    </source>
</evidence>
<dbReference type="PANTHER" id="PTHR43884">
    <property type="entry name" value="ACYL-COA DEHYDROGENASE"/>
    <property type="match status" value="1"/>
</dbReference>
<dbReference type="SUPFAM" id="SSF56645">
    <property type="entry name" value="Acyl-CoA dehydrogenase NM domain-like"/>
    <property type="match status" value="1"/>
</dbReference>
<dbReference type="GO" id="GO:0050660">
    <property type="term" value="F:flavin adenine dinucleotide binding"/>
    <property type="evidence" value="ECO:0007669"/>
    <property type="project" value="InterPro"/>
</dbReference>
<comment type="caution">
    <text evidence="9">The sequence shown here is derived from an EMBL/GenBank/DDBJ whole genome shotgun (WGS) entry which is preliminary data.</text>
</comment>
<dbReference type="FunFam" id="1.20.140.10:FF:000012">
    <property type="entry name" value="Acyl-CoA dehydrogenase fadE12"/>
    <property type="match status" value="1"/>
</dbReference>
<dbReference type="EMBL" id="RJKE01000001">
    <property type="protein sequence ID" value="ROO85199.1"/>
    <property type="molecule type" value="Genomic_DNA"/>
</dbReference>
<feature type="domain" description="Acyl-CoA dehydrogenase/oxidase C-terminal" evidence="6">
    <location>
        <begin position="234"/>
        <end position="365"/>
    </location>
</feature>
<feature type="domain" description="Acyl-CoA dehydrogenase/oxidase N-terminal" evidence="8">
    <location>
        <begin position="6"/>
        <end position="120"/>
    </location>
</feature>
<dbReference type="InterPro" id="IPR036250">
    <property type="entry name" value="AcylCo_DH-like_C"/>
</dbReference>
<dbReference type="Pfam" id="PF02771">
    <property type="entry name" value="Acyl-CoA_dh_N"/>
    <property type="match status" value="1"/>
</dbReference>
<dbReference type="InterPro" id="IPR009075">
    <property type="entry name" value="AcylCo_DH/oxidase_C"/>
</dbReference>
<comment type="cofactor">
    <cofactor evidence="1 5">
        <name>FAD</name>
        <dbReference type="ChEBI" id="CHEBI:57692"/>
    </cofactor>
</comment>
<evidence type="ECO:0000313" key="9">
    <source>
        <dbReference type="EMBL" id="ROO85199.1"/>
    </source>
</evidence>
<dbReference type="InterPro" id="IPR013786">
    <property type="entry name" value="AcylCoA_DH/ox_N"/>
</dbReference>
<keyword evidence="5" id="KW-0560">Oxidoreductase</keyword>
<dbReference type="InterPro" id="IPR009100">
    <property type="entry name" value="AcylCoA_DH/oxidase_NM_dom_sf"/>
</dbReference>
<evidence type="ECO:0000256" key="3">
    <source>
        <dbReference type="ARBA" id="ARBA00022630"/>
    </source>
</evidence>
<keyword evidence="4 5" id="KW-0274">FAD</keyword>
<dbReference type="PANTHER" id="PTHR43884:SF12">
    <property type="entry name" value="ISOVALERYL-COA DEHYDROGENASE, MITOCHONDRIAL-RELATED"/>
    <property type="match status" value="1"/>
</dbReference>
<keyword evidence="10" id="KW-1185">Reference proteome</keyword>
<proteinExistence type="inferred from homology"/>
<dbReference type="Pfam" id="PF02770">
    <property type="entry name" value="Acyl-CoA_dh_M"/>
    <property type="match status" value="1"/>
</dbReference>
<keyword evidence="3 5" id="KW-0285">Flavoprotein</keyword>
<dbReference type="Gene3D" id="1.20.140.10">
    <property type="entry name" value="Butyryl-CoA Dehydrogenase, subunit A, domain 3"/>
    <property type="match status" value="1"/>
</dbReference>
<dbReference type="InterPro" id="IPR006091">
    <property type="entry name" value="Acyl-CoA_Oxase/DH_mid-dom"/>
</dbReference>
<dbReference type="SUPFAM" id="SSF47203">
    <property type="entry name" value="Acyl-CoA dehydrogenase C-terminal domain-like"/>
    <property type="match status" value="1"/>
</dbReference>
<feature type="domain" description="Acyl-CoA oxidase/dehydrogenase middle" evidence="7">
    <location>
        <begin position="124"/>
        <end position="222"/>
    </location>
</feature>
<dbReference type="Gene3D" id="2.40.110.10">
    <property type="entry name" value="Butyryl-CoA Dehydrogenase, subunit A, domain 2"/>
    <property type="match status" value="1"/>
</dbReference>
<evidence type="ECO:0000256" key="1">
    <source>
        <dbReference type="ARBA" id="ARBA00001974"/>
    </source>
</evidence>
<evidence type="ECO:0000256" key="2">
    <source>
        <dbReference type="ARBA" id="ARBA00009347"/>
    </source>
</evidence>
<accession>A0A3N1CV67</accession>
<dbReference type="Pfam" id="PF00441">
    <property type="entry name" value="Acyl-CoA_dh_1"/>
    <property type="match status" value="1"/>
</dbReference>
<dbReference type="OrthoDB" id="8876745at2"/>
<dbReference type="CDD" id="cd00567">
    <property type="entry name" value="ACAD"/>
    <property type="match status" value="1"/>
</dbReference>
<dbReference type="RefSeq" id="WP_123664729.1">
    <property type="nucleotide sequence ID" value="NZ_RJKE01000001.1"/>
</dbReference>
<organism evidence="9 10">
    <name type="scientific">Actinocorallia herbida</name>
    <dbReference type="NCBI Taxonomy" id="58109"/>
    <lineage>
        <taxon>Bacteria</taxon>
        <taxon>Bacillati</taxon>
        <taxon>Actinomycetota</taxon>
        <taxon>Actinomycetes</taxon>
        <taxon>Streptosporangiales</taxon>
        <taxon>Thermomonosporaceae</taxon>
        <taxon>Actinocorallia</taxon>
    </lineage>
</organism>